<dbReference type="PROSITE" id="PS50943">
    <property type="entry name" value="HTH_CROC1"/>
    <property type="match status" value="1"/>
</dbReference>
<protein>
    <submittedName>
        <fullName evidence="2">Helix-turn-helix domain-containing protein</fullName>
    </submittedName>
</protein>
<dbReference type="PANTHER" id="PTHR37038">
    <property type="entry name" value="TRANSCRIPTIONAL REGULATOR-RELATED"/>
    <property type="match status" value="1"/>
</dbReference>
<dbReference type="InterPro" id="IPR011990">
    <property type="entry name" value="TPR-like_helical_dom_sf"/>
</dbReference>
<evidence type="ECO:0000259" key="1">
    <source>
        <dbReference type="PROSITE" id="PS50943"/>
    </source>
</evidence>
<sequence length="287" mass="33858">MKNYVFNNFEKEKLGIWNMTIGSLLKHQRIAMGLTQKEFSNGIISAAHYSKIENNKHEISATDLFLLLKQNQIDLIDFYNDLYFSNDKVDIINKSILISQAFYKKDKEKVRLLNNLIQNSSVSEEEKLRASLMQAILDGTLADMSNKMKKRIKKSLFEHDYWFQNERYLKLLSNSLIVFDNIEIQYYFNQIYEAYYNEIDIQPYGLLKIIAAISINCLHITYVRHDNIIEKKVVELLDKFPQVPDFFVYQTIKNYYVKLFDGKKEDAETIKQFMKQNGLNGYVENLA</sequence>
<dbReference type="SUPFAM" id="SSF47413">
    <property type="entry name" value="lambda repressor-like DNA-binding domains"/>
    <property type="match status" value="1"/>
</dbReference>
<gene>
    <name evidence="2" type="ORF">L2422_03415</name>
</gene>
<evidence type="ECO:0000313" key="3">
    <source>
        <dbReference type="Proteomes" id="UP001213015"/>
    </source>
</evidence>
<dbReference type="GeneID" id="97458493"/>
<evidence type="ECO:0000313" key="2">
    <source>
        <dbReference type="EMBL" id="MCZ3844575.1"/>
    </source>
</evidence>
<dbReference type="RefSeq" id="WP_006585842.1">
    <property type="nucleotide sequence ID" value="NZ_CABMGH010000030.1"/>
</dbReference>
<dbReference type="InterPro" id="IPR001387">
    <property type="entry name" value="Cro/C1-type_HTH"/>
</dbReference>
<dbReference type="SMART" id="SM00530">
    <property type="entry name" value="HTH_XRE"/>
    <property type="match status" value="1"/>
</dbReference>
<name>A0AAP3GXB4_9LACO</name>
<dbReference type="Pfam" id="PF01381">
    <property type="entry name" value="HTH_3"/>
    <property type="match status" value="1"/>
</dbReference>
<dbReference type="InterPro" id="IPR010982">
    <property type="entry name" value="Lambda_DNA-bd_dom_sf"/>
</dbReference>
<dbReference type="Gene3D" id="1.25.40.10">
    <property type="entry name" value="Tetratricopeptide repeat domain"/>
    <property type="match status" value="1"/>
</dbReference>
<dbReference type="InterPro" id="IPR053163">
    <property type="entry name" value="HTH-type_regulator_Rgg"/>
</dbReference>
<feature type="domain" description="HTH cro/C1-type" evidence="1">
    <location>
        <begin position="25"/>
        <end position="78"/>
    </location>
</feature>
<accession>A0AAP3GXB4</accession>
<dbReference type="AlphaFoldDB" id="A0AAP3GXB4"/>
<proteinExistence type="predicted"/>
<reference evidence="2" key="1">
    <citation type="submission" date="2022-01" db="EMBL/GenBank/DDBJ databases">
        <title>VMRC isolate genome collection.</title>
        <authorList>
            <person name="France M."/>
            <person name="Rutt L."/>
            <person name="Humphrys M."/>
            <person name="Ravel J."/>
        </authorList>
    </citation>
    <scope>NUCLEOTIDE SEQUENCE</scope>
    <source>
        <strain evidence="2">C0127B5</strain>
    </source>
</reference>
<dbReference type="GO" id="GO:0003677">
    <property type="term" value="F:DNA binding"/>
    <property type="evidence" value="ECO:0007669"/>
    <property type="project" value="InterPro"/>
</dbReference>
<dbReference type="EMBL" id="JAKHLF010000004">
    <property type="protein sequence ID" value="MCZ3844575.1"/>
    <property type="molecule type" value="Genomic_DNA"/>
</dbReference>
<organism evidence="2 3">
    <name type="scientific">Lactobacillus mulieris</name>
    <dbReference type="NCBI Taxonomy" id="2508708"/>
    <lineage>
        <taxon>Bacteria</taxon>
        <taxon>Bacillati</taxon>
        <taxon>Bacillota</taxon>
        <taxon>Bacilli</taxon>
        <taxon>Lactobacillales</taxon>
        <taxon>Lactobacillaceae</taxon>
        <taxon>Lactobacillus</taxon>
    </lineage>
</organism>
<comment type="caution">
    <text evidence="2">The sequence shown here is derived from an EMBL/GenBank/DDBJ whole genome shotgun (WGS) entry which is preliminary data.</text>
</comment>
<dbReference type="CDD" id="cd00093">
    <property type="entry name" value="HTH_XRE"/>
    <property type="match status" value="1"/>
</dbReference>
<dbReference type="Proteomes" id="UP001213015">
    <property type="component" value="Unassembled WGS sequence"/>
</dbReference>